<name>A0A2G2WI23_CAPBA</name>
<reference evidence="1 2" key="1">
    <citation type="journal article" date="2017" name="Genome Biol.">
        <title>New reference genome sequences of hot pepper reveal the massive evolution of plant disease-resistance genes by retroduplication.</title>
        <authorList>
            <person name="Kim S."/>
            <person name="Park J."/>
            <person name="Yeom S.I."/>
            <person name="Kim Y.M."/>
            <person name="Seo E."/>
            <person name="Kim K.T."/>
            <person name="Kim M.S."/>
            <person name="Lee J.M."/>
            <person name="Cheong K."/>
            <person name="Shin H.S."/>
            <person name="Kim S.B."/>
            <person name="Han K."/>
            <person name="Lee J."/>
            <person name="Park M."/>
            <person name="Lee H.A."/>
            <person name="Lee H.Y."/>
            <person name="Lee Y."/>
            <person name="Oh S."/>
            <person name="Lee J.H."/>
            <person name="Choi E."/>
            <person name="Choi E."/>
            <person name="Lee S.E."/>
            <person name="Jeon J."/>
            <person name="Kim H."/>
            <person name="Choi G."/>
            <person name="Song H."/>
            <person name="Lee J."/>
            <person name="Lee S.C."/>
            <person name="Kwon J.K."/>
            <person name="Lee H.Y."/>
            <person name="Koo N."/>
            <person name="Hong Y."/>
            <person name="Kim R.W."/>
            <person name="Kang W.H."/>
            <person name="Huh J.H."/>
            <person name="Kang B.C."/>
            <person name="Yang T.J."/>
            <person name="Lee Y.H."/>
            <person name="Bennetzen J.L."/>
            <person name="Choi D."/>
        </authorList>
    </citation>
    <scope>NUCLEOTIDE SEQUENCE [LARGE SCALE GENOMIC DNA]</scope>
    <source>
        <strain evidence="2">cv. PBC81</strain>
    </source>
</reference>
<proteinExistence type="predicted"/>
<protein>
    <submittedName>
        <fullName evidence="1">ABC1 protein</fullName>
    </submittedName>
</protein>
<comment type="caution">
    <text evidence="1">The sequence shown here is derived from an EMBL/GenBank/DDBJ whole genome shotgun (WGS) entry which is preliminary data.</text>
</comment>
<dbReference type="EMBL" id="MLFT02000006">
    <property type="protein sequence ID" value="PHT44895.1"/>
    <property type="molecule type" value="Genomic_DNA"/>
</dbReference>
<dbReference type="OrthoDB" id="1305901at2759"/>
<accession>A0A2G2WI23</accession>
<dbReference type="STRING" id="33114.A0A2G2WI23"/>
<dbReference type="AlphaFoldDB" id="A0A2G2WI23"/>
<evidence type="ECO:0000313" key="1">
    <source>
        <dbReference type="EMBL" id="PHT44895.1"/>
    </source>
</evidence>
<evidence type="ECO:0000313" key="2">
    <source>
        <dbReference type="Proteomes" id="UP000224567"/>
    </source>
</evidence>
<dbReference type="Proteomes" id="UP000224567">
    <property type="component" value="Unassembled WGS sequence"/>
</dbReference>
<keyword evidence="2" id="KW-1185">Reference proteome</keyword>
<gene>
    <name evidence="1" type="ORF">CQW23_14053</name>
</gene>
<reference evidence="2" key="2">
    <citation type="journal article" date="2017" name="J. Anim. Genet.">
        <title>Multiple reference genome sequences of hot pepper reveal the massive evolution of plant disease resistance genes by retroduplication.</title>
        <authorList>
            <person name="Kim S."/>
            <person name="Park J."/>
            <person name="Yeom S.-I."/>
            <person name="Kim Y.-M."/>
            <person name="Seo E."/>
            <person name="Kim K.-T."/>
            <person name="Kim M.-S."/>
            <person name="Lee J.M."/>
            <person name="Cheong K."/>
            <person name="Shin H.-S."/>
            <person name="Kim S.-B."/>
            <person name="Han K."/>
            <person name="Lee J."/>
            <person name="Park M."/>
            <person name="Lee H.-A."/>
            <person name="Lee H.-Y."/>
            <person name="Lee Y."/>
            <person name="Oh S."/>
            <person name="Lee J.H."/>
            <person name="Choi E."/>
            <person name="Choi E."/>
            <person name="Lee S.E."/>
            <person name="Jeon J."/>
            <person name="Kim H."/>
            <person name="Choi G."/>
            <person name="Song H."/>
            <person name="Lee J."/>
            <person name="Lee S.-C."/>
            <person name="Kwon J.-K."/>
            <person name="Lee H.-Y."/>
            <person name="Koo N."/>
            <person name="Hong Y."/>
            <person name="Kim R.W."/>
            <person name="Kang W.-H."/>
            <person name="Huh J.H."/>
            <person name="Kang B.-C."/>
            <person name="Yang T.-J."/>
            <person name="Lee Y.-H."/>
            <person name="Bennetzen J.L."/>
            <person name="Choi D."/>
        </authorList>
    </citation>
    <scope>NUCLEOTIDE SEQUENCE [LARGE SCALE GENOMIC DNA]</scope>
    <source>
        <strain evidence="2">cv. PBC81</strain>
    </source>
</reference>
<organism evidence="1 2">
    <name type="scientific">Capsicum baccatum</name>
    <name type="common">Peruvian pepper</name>
    <dbReference type="NCBI Taxonomy" id="33114"/>
    <lineage>
        <taxon>Eukaryota</taxon>
        <taxon>Viridiplantae</taxon>
        <taxon>Streptophyta</taxon>
        <taxon>Embryophyta</taxon>
        <taxon>Tracheophyta</taxon>
        <taxon>Spermatophyta</taxon>
        <taxon>Magnoliopsida</taxon>
        <taxon>eudicotyledons</taxon>
        <taxon>Gunneridae</taxon>
        <taxon>Pentapetalae</taxon>
        <taxon>asterids</taxon>
        <taxon>lamiids</taxon>
        <taxon>Solanales</taxon>
        <taxon>Solanaceae</taxon>
        <taxon>Solanoideae</taxon>
        <taxon>Capsiceae</taxon>
        <taxon>Capsicum</taxon>
    </lineage>
</organism>
<sequence>MEKSPCQMTKTRKRGQGSEAVEWALNRGANVGNRILFWFVVNITFFVEVQEMAGRSLWRVTTKLLVATTALGGGAAAATIASSDDPAMSLKLCTIVPLRLCRDSVTAATIAFGTLIQS</sequence>